<name>A0A9D1DG72_9FIRM</name>
<proteinExistence type="predicted"/>
<organism evidence="2 3">
    <name type="scientific">Candidatus Avoscillospira avicola</name>
    <dbReference type="NCBI Taxonomy" id="2840706"/>
    <lineage>
        <taxon>Bacteria</taxon>
        <taxon>Bacillati</taxon>
        <taxon>Bacillota</taxon>
        <taxon>Clostridia</taxon>
        <taxon>Eubacteriales</taxon>
        <taxon>Oscillospiraceae</taxon>
        <taxon>Oscillospiraceae incertae sedis</taxon>
        <taxon>Candidatus Avoscillospira</taxon>
    </lineage>
</organism>
<reference evidence="2" key="2">
    <citation type="journal article" date="2021" name="PeerJ">
        <title>Extensive microbial diversity within the chicken gut microbiome revealed by metagenomics and culture.</title>
        <authorList>
            <person name="Gilroy R."/>
            <person name="Ravi A."/>
            <person name="Getino M."/>
            <person name="Pursley I."/>
            <person name="Horton D.L."/>
            <person name="Alikhan N.F."/>
            <person name="Baker D."/>
            <person name="Gharbi K."/>
            <person name="Hall N."/>
            <person name="Watson M."/>
            <person name="Adriaenssens E.M."/>
            <person name="Foster-Nyarko E."/>
            <person name="Jarju S."/>
            <person name="Secka A."/>
            <person name="Antonio M."/>
            <person name="Oren A."/>
            <person name="Chaudhuri R.R."/>
            <person name="La Ragione R."/>
            <person name="Hildebrand F."/>
            <person name="Pallen M.J."/>
        </authorList>
    </citation>
    <scope>NUCLEOTIDE SEQUENCE</scope>
    <source>
        <strain evidence="2">ChiBcec15-4380</strain>
    </source>
</reference>
<dbReference type="Pfam" id="PF07456">
    <property type="entry name" value="Hpre_diP_synt_I"/>
    <property type="match status" value="1"/>
</dbReference>
<sequence>MGRRLVSRTRRLAALALLTAASLCVYLLEAQLPPLAPIPGIKLGLSNIFTLFTYVYLDPPAALALLLVRILLGCTLTGQVSAIAYSLSGGLLAFAVLALLRQCFAPGQLWILSVFSAMAHQVGQLAAAALILQSRAVFWYLPVMLLAAMAAGSLTGLAAQLVIKRLKADQRKKERKVDGR</sequence>
<protein>
    <submittedName>
        <fullName evidence="2">Gx transporter family protein</fullName>
    </submittedName>
</protein>
<gene>
    <name evidence="2" type="ORF">IAA53_01915</name>
</gene>
<evidence type="ECO:0000313" key="2">
    <source>
        <dbReference type="EMBL" id="HIR50037.1"/>
    </source>
</evidence>
<evidence type="ECO:0000256" key="1">
    <source>
        <dbReference type="SAM" id="Phobius"/>
    </source>
</evidence>
<dbReference type="InterPro" id="IPR010898">
    <property type="entry name" value="Hpre_diP_synth_I"/>
</dbReference>
<reference evidence="2" key="1">
    <citation type="submission" date="2020-10" db="EMBL/GenBank/DDBJ databases">
        <authorList>
            <person name="Gilroy R."/>
        </authorList>
    </citation>
    <scope>NUCLEOTIDE SEQUENCE</scope>
    <source>
        <strain evidence="2">ChiBcec15-4380</strain>
    </source>
</reference>
<dbReference type="AlphaFoldDB" id="A0A9D1DG72"/>
<dbReference type="Gene3D" id="1.10.1760.20">
    <property type="match status" value="1"/>
</dbReference>
<accession>A0A9D1DG72</accession>
<evidence type="ECO:0000313" key="3">
    <source>
        <dbReference type="Proteomes" id="UP000824239"/>
    </source>
</evidence>
<comment type="caution">
    <text evidence="2">The sequence shown here is derived from an EMBL/GenBank/DDBJ whole genome shotgun (WGS) entry which is preliminary data.</text>
</comment>
<keyword evidence="1" id="KW-0812">Transmembrane</keyword>
<feature type="transmembrane region" description="Helical" evidence="1">
    <location>
        <begin position="109"/>
        <end position="132"/>
    </location>
</feature>
<dbReference type="Proteomes" id="UP000824239">
    <property type="component" value="Unassembled WGS sequence"/>
</dbReference>
<keyword evidence="1" id="KW-0472">Membrane</keyword>
<dbReference type="EMBL" id="DVHE01000014">
    <property type="protein sequence ID" value="HIR50037.1"/>
    <property type="molecule type" value="Genomic_DNA"/>
</dbReference>
<keyword evidence="1" id="KW-1133">Transmembrane helix</keyword>
<feature type="transmembrane region" description="Helical" evidence="1">
    <location>
        <begin position="84"/>
        <end position="100"/>
    </location>
</feature>
<feature type="transmembrane region" description="Helical" evidence="1">
    <location>
        <begin position="138"/>
        <end position="163"/>
    </location>
</feature>
<dbReference type="PIRSF" id="PIRSF027391">
    <property type="entry name" value="Hpre_diP_synt_I"/>
    <property type="match status" value="1"/>
</dbReference>
<dbReference type="InterPro" id="IPR014535">
    <property type="entry name" value="Hpre_diP_synt_I"/>
</dbReference>